<dbReference type="InterPro" id="IPR017896">
    <property type="entry name" value="4Fe4S_Fe-S-bd"/>
</dbReference>
<dbReference type="AlphaFoldDB" id="A0A4Q2K2W5"/>
<feature type="domain" description="4Fe-4S His(Cys)3-ligated-type" evidence="9">
    <location>
        <begin position="78"/>
        <end position="117"/>
    </location>
</feature>
<dbReference type="GO" id="GO:0042773">
    <property type="term" value="P:ATP synthesis coupled electron transport"/>
    <property type="evidence" value="ECO:0007669"/>
    <property type="project" value="InterPro"/>
</dbReference>
<dbReference type="GO" id="GO:0016020">
    <property type="term" value="C:membrane"/>
    <property type="evidence" value="ECO:0007669"/>
    <property type="project" value="InterPro"/>
</dbReference>
<evidence type="ECO:0000259" key="7">
    <source>
        <dbReference type="PROSITE" id="PS51085"/>
    </source>
</evidence>
<dbReference type="RefSeq" id="WP_129425590.1">
    <property type="nucleotide sequence ID" value="NZ_SDPW01000001.1"/>
</dbReference>
<evidence type="ECO:0000256" key="4">
    <source>
        <dbReference type="ARBA" id="ARBA00022737"/>
    </source>
</evidence>
<accession>A0A4Q2K2W5</accession>
<dbReference type="InterPro" id="IPR019574">
    <property type="entry name" value="NADH_UbQ_OxRdtase_Gsu_4Fe4S-bd"/>
</dbReference>
<dbReference type="Pfam" id="PF02906">
    <property type="entry name" value="Fe_hyd_lg_C"/>
    <property type="match status" value="1"/>
</dbReference>
<keyword evidence="11" id="KW-1185">Reference proteome</keyword>
<feature type="domain" description="4Fe-4S ferredoxin-type" evidence="8">
    <location>
        <begin position="136"/>
        <end position="166"/>
    </location>
</feature>
<evidence type="ECO:0000256" key="2">
    <source>
        <dbReference type="ARBA" id="ARBA00022485"/>
    </source>
</evidence>
<keyword evidence="3" id="KW-0479">Metal-binding</keyword>
<dbReference type="PROSITE" id="PS51839">
    <property type="entry name" value="4FE4S_HC3"/>
    <property type="match status" value="1"/>
</dbReference>
<keyword evidence="6" id="KW-0411">Iron-sulfur</keyword>
<evidence type="ECO:0000313" key="11">
    <source>
        <dbReference type="Proteomes" id="UP000293345"/>
    </source>
</evidence>
<dbReference type="Pfam" id="PF10588">
    <property type="entry name" value="NADH-G_4Fe-4S_3"/>
    <property type="match status" value="1"/>
</dbReference>
<dbReference type="InterPro" id="IPR036991">
    <property type="entry name" value="Fe_hydrogenase_ssu_sf"/>
</dbReference>
<keyword evidence="2" id="KW-0004">4Fe-4S</keyword>
<dbReference type="InterPro" id="IPR036010">
    <property type="entry name" value="2Fe-2S_ferredoxin-like_sf"/>
</dbReference>
<dbReference type="PROSITE" id="PS51085">
    <property type="entry name" value="2FE2S_FER_2"/>
    <property type="match status" value="1"/>
</dbReference>
<dbReference type="Gene3D" id="3.40.50.1780">
    <property type="match status" value="1"/>
</dbReference>
<evidence type="ECO:0000259" key="8">
    <source>
        <dbReference type="PROSITE" id="PS51379"/>
    </source>
</evidence>
<dbReference type="InterPro" id="IPR001041">
    <property type="entry name" value="2Fe-2S_ferredoxin-type"/>
</dbReference>
<dbReference type="InterPro" id="IPR013352">
    <property type="entry name" value="Fe_hydrogenase_subset"/>
</dbReference>
<dbReference type="CDD" id="cd00207">
    <property type="entry name" value="fer2"/>
    <property type="match status" value="1"/>
</dbReference>
<dbReference type="InterPro" id="IPR009016">
    <property type="entry name" value="Fe_hydrogenase"/>
</dbReference>
<dbReference type="NCBIfam" id="TIGR02512">
    <property type="entry name" value="FeFe_hydrog_A"/>
    <property type="match status" value="1"/>
</dbReference>
<dbReference type="SMART" id="SM00902">
    <property type="entry name" value="Fe_hyd_SSU"/>
    <property type="match status" value="1"/>
</dbReference>
<dbReference type="GO" id="GO:0008901">
    <property type="term" value="F:ferredoxin hydrogenase activity"/>
    <property type="evidence" value="ECO:0007669"/>
    <property type="project" value="InterPro"/>
</dbReference>
<dbReference type="Gene3D" id="4.10.260.20">
    <property type="entry name" value="Iron hydrogenase, small subunit"/>
    <property type="match status" value="1"/>
</dbReference>
<protein>
    <submittedName>
        <fullName evidence="10">2Fe-2S iron-sulfur cluster binding domain-containing protein</fullName>
    </submittedName>
</protein>
<dbReference type="OrthoDB" id="9759518at2"/>
<dbReference type="SMART" id="SM00929">
    <property type="entry name" value="NADH-G_4Fe-4S_3"/>
    <property type="match status" value="1"/>
</dbReference>
<dbReference type="Proteomes" id="UP000293345">
    <property type="component" value="Unassembled WGS sequence"/>
</dbReference>
<dbReference type="PROSITE" id="PS00198">
    <property type="entry name" value="4FE4S_FER_1"/>
    <property type="match status" value="1"/>
</dbReference>
<keyword evidence="5" id="KW-0408">Iron</keyword>
<feature type="domain" description="4Fe-4S ferredoxin-type" evidence="8">
    <location>
        <begin position="179"/>
        <end position="208"/>
    </location>
</feature>
<dbReference type="GO" id="GO:0051539">
    <property type="term" value="F:4 iron, 4 sulfur cluster binding"/>
    <property type="evidence" value="ECO:0007669"/>
    <property type="project" value="UniProtKB-KW"/>
</dbReference>
<dbReference type="SUPFAM" id="SSF53920">
    <property type="entry name" value="Fe-only hydrogenase"/>
    <property type="match status" value="1"/>
</dbReference>
<dbReference type="InterPro" id="IPR004108">
    <property type="entry name" value="Fe_hydrogenase_lsu_C"/>
</dbReference>
<reference evidence="10 11" key="1">
    <citation type="submission" date="2019-01" db="EMBL/GenBank/DDBJ databases">
        <title>Senegalimassilia sp. nov. KGMB04484 isolated human feces.</title>
        <authorList>
            <person name="Han K.-I."/>
            <person name="Kim J.-S."/>
            <person name="Lee K.C."/>
            <person name="Suh M.K."/>
            <person name="Eom M.K."/>
            <person name="Lee J.H."/>
            <person name="Park S.-H."/>
            <person name="Kang S.W."/>
            <person name="Park J.-E."/>
            <person name="Oh B.S."/>
            <person name="Yu S.Y."/>
            <person name="Choi S.-H."/>
            <person name="Lee D.H."/>
            <person name="Yoon H."/>
            <person name="Kim B.-Y."/>
            <person name="Lee J.H."/>
            <person name="Lee J.-S."/>
        </authorList>
    </citation>
    <scope>NUCLEOTIDE SEQUENCE [LARGE SCALE GENOMIC DNA]</scope>
    <source>
        <strain evidence="10 11">KGMB04484</strain>
    </source>
</reference>
<dbReference type="InterPro" id="IPR017900">
    <property type="entry name" value="4Fe4S_Fe_S_CS"/>
</dbReference>
<dbReference type="Gene3D" id="3.30.70.20">
    <property type="match status" value="1"/>
</dbReference>
<evidence type="ECO:0000313" key="10">
    <source>
        <dbReference type="EMBL" id="RXZ54828.1"/>
    </source>
</evidence>
<gene>
    <name evidence="10" type="ORF">ET524_10310</name>
</gene>
<proteinExistence type="predicted"/>
<dbReference type="Pfam" id="PF02256">
    <property type="entry name" value="Fe_hyd_SSU"/>
    <property type="match status" value="1"/>
</dbReference>
<feature type="domain" description="2Fe-2S ferredoxin-type" evidence="7">
    <location>
        <begin position="1"/>
        <end position="78"/>
    </location>
</feature>
<name>A0A4Q2K2W5_9ACTN</name>
<dbReference type="InterPro" id="IPR000283">
    <property type="entry name" value="NADH_UbQ_OxRdtase_75kDa_su_CS"/>
</dbReference>
<sequence length="572" mass="61897">MLNVTIDGVRVEAHEGETILSAARRAGADIPTLCWMKDINEIGSCRVCVVEVEGQDGLAAACNAPVFDGMSVRTKSPRIVEARRFSVKTILSKHRGECTTCKRSGTCALQSLASSLNVGELEREPDYRREAWDGSFPLQRDASKCISCLRCVAECSKVQHCSVWDFSGSAGQRSVGVKESLSIDVAKCALCGQCITHCPTGALTERDDIDKVLAALADPDVLTVVQVAPAIRTAWGEGVGVPRDEATPGRLAAALRAVGFDRVFDTDFAADLTIMEEGSEFIEWIKEGKPRPMFTSCCPGWVRFAKLHYPEFAGQLSSSKSPHQMMGAVVKNTVGKQAAEQGKRVFCLSIMPCLAKKYECDVPQLATEGGRDVDAVLTTREFDRLLNMLSIDCAALPEEPFDDPLGTSTGAATLFGRTGGVMEAALRTAAYLLTGENPPFEACDTSDATPERPWTDKELDVAGMRLRIAVASGLENTSKLLEALKAGEAEYDFVEVMACPGGCVAGGGQPIAFNRELGCERAEVLNRLDGADELRFSHENPDIQALYAETLGKPLSERAEAWLHTDQREWDI</sequence>
<dbReference type="Pfam" id="PF13510">
    <property type="entry name" value="Fer2_4"/>
    <property type="match status" value="1"/>
</dbReference>
<evidence type="ECO:0000256" key="3">
    <source>
        <dbReference type="ARBA" id="ARBA00022723"/>
    </source>
</evidence>
<dbReference type="PANTHER" id="PTHR11615">
    <property type="entry name" value="NITRATE, FORMATE, IRON DEHYDROGENASE"/>
    <property type="match status" value="1"/>
</dbReference>
<dbReference type="PROSITE" id="PS51379">
    <property type="entry name" value="4FE4S_FER_2"/>
    <property type="match status" value="2"/>
</dbReference>
<organism evidence="10 11">
    <name type="scientific">Senegalimassilia faecalis</name>
    <dbReference type="NCBI Taxonomy" id="2509433"/>
    <lineage>
        <taxon>Bacteria</taxon>
        <taxon>Bacillati</taxon>
        <taxon>Actinomycetota</taxon>
        <taxon>Coriobacteriia</taxon>
        <taxon>Coriobacteriales</taxon>
        <taxon>Coriobacteriaceae</taxon>
        <taxon>Senegalimassilia</taxon>
    </lineage>
</organism>
<dbReference type="SUPFAM" id="SSF54862">
    <property type="entry name" value="4Fe-4S ferredoxins"/>
    <property type="match status" value="1"/>
</dbReference>
<dbReference type="EMBL" id="SDPW01000001">
    <property type="protein sequence ID" value="RXZ54828.1"/>
    <property type="molecule type" value="Genomic_DNA"/>
</dbReference>
<comment type="cofactor">
    <cofactor evidence="1">
        <name>[4Fe-4S] cluster</name>
        <dbReference type="ChEBI" id="CHEBI:49883"/>
    </cofactor>
</comment>
<evidence type="ECO:0000256" key="5">
    <source>
        <dbReference type="ARBA" id="ARBA00023004"/>
    </source>
</evidence>
<dbReference type="Pfam" id="PF12838">
    <property type="entry name" value="Fer4_7"/>
    <property type="match status" value="1"/>
</dbReference>
<evidence type="ECO:0000259" key="9">
    <source>
        <dbReference type="PROSITE" id="PS51839"/>
    </source>
</evidence>
<dbReference type="GO" id="GO:0005506">
    <property type="term" value="F:iron ion binding"/>
    <property type="evidence" value="ECO:0007669"/>
    <property type="project" value="InterPro"/>
</dbReference>
<dbReference type="PROSITE" id="PS00641">
    <property type="entry name" value="COMPLEX1_75K_1"/>
    <property type="match status" value="1"/>
</dbReference>
<dbReference type="GO" id="GO:0008137">
    <property type="term" value="F:NADH dehydrogenase (ubiquinone) activity"/>
    <property type="evidence" value="ECO:0007669"/>
    <property type="project" value="InterPro"/>
</dbReference>
<dbReference type="FunFam" id="3.30.70.20:FF:000035">
    <property type="entry name" value="Iron hydrogenase 1"/>
    <property type="match status" value="1"/>
</dbReference>
<evidence type="ECO:0000256" key="6">
    <source>
        <dbReference type="ARBA" id="ARBA00023014"/>
    </source>
</evidence>
<dbReference type="InterPro" id="IPR003149">
    <property type="entry name" value="Fe_hydrogenase_ssu"/>
</dbReference>
<evidence type="ECO:0000256" key="1">
    <source>
        <dbReference type="ARBA" id="ARBA00001966"/>
    </source>
</evidence>
<keyword evidence="4" id="KW-0677">Repeat</keyword>
<dbReference type="InterPro" id="IPR050340">
    <property type="entry name" value="Cytosolic_Fe-S_CAF"/>
</dbReference>
<comment type="caution">
    <text evidence="10">The sequence shown here is derived from an EMBL/GenBank/DDBJ whole genome shotgun (WGS) entry which is preliminary data.</text>
</comment>
<dbReference type="Gene3D" id="3.40.950.10">
    <property type="entry name" value="Fe-only Hydrogenase (Larger Subunit), Chain L, domain 3"/>
    <property type="match status" value="1"/>
</dbReference>
<dbReference type="Gene3D" id="3.10.20.740">
    <property type="match status" value="1"/>
</dbReference>
<dbReference type="SUPFAM" id="SSF54292">
    <property type="entry name" value="2Fe-2S ferredoxin-like"/>
    <property type="match status" value="1"/>
</dbReference>